<gene>
    <name evidence="4" type="ORF">EDC59_101308</name>
</gene>
<feature type="region of interest" description="Disordered" evidence="1">
    <location>
        <begin position="310"/>
        <end position="375"/>
    </location>
</feature>
<reference evidence="4 5" key="1">
    <citation type="submission" date="2019-03" db="EMBL/GenBank/DDBJ databases">
        <title>Genomic Encyclopedia of Type Strains, Phase IV (KMG-IV): sequencing the most valuable type-strain genomes for metagenomic binning, comparative biology and taxonomic classification.</title>
        <authorList>
            <person name="Goeker M."/>
        </authorList>
    </citation>
    <scope>NUCLEOTIDE SEQUENCE [LARGE SCALE GENOMIC DNA]</scope>
    <source>
        <strain evidence="4 5">DSM 101483</strain>
    </source>
</reference>
<dbReference type="SUPFAM" id="SSF47090">
    <property type="entry name" value="PGBD-like"/>
    <property type="match status" value="1"/>
</dbReference>
<dbReference type="InterPro" id="IPR036366">
    <property type="entry name" value="PGBDSf"/>
</dbReference>
<dbReference type="SUPFAM" id="SSF81606">
    <property type="entry name" value="PP2C-like"/>
    <property type="match status" value="1"/>
</dbReference>
<keyword evidence="2" id="KW-1133">Transmembrane helix</keyword>
<dbReference type="InterPro" id="IPR015655">
    <property type="entry name" value="PP2C"/>
</dbReference>
<dbReference type="AlphaFoldDB" id="A0AA94PR17"/>
<dbReference type="SMART" id="SM00332">
    <property type="entry name" value="PP2Cc"/>
    <property type="match status" value="1"/>
</dbReference>
<dbReference type="Pfam" id="PF13672">
    <property type="entry name" value="PP2C_2"/>
    <property type="match status" value="1"/>
</dbReference>
<evidence type="ECO:0000259" key="3">
    <source>
        <dbReference type="PROSITE" id="PS51746"/>
    </source>
</evidence>
<dbReference type="GO" id="GO:0004722">
    <property type="term" value="F:protein serine/threonine phosphatase activity"/>
    <property type="evidence" value="ECO:0007669"/>
    <property type="project" value="InterPro"/>
</dbReference>
<dbReference type="EMBL" id="SOBK01000001">
    <property type="protein sequence ID" value="TDT91905.1"/>
    <property type="molecule type" value="Genomic_DNA"/>
</dbReference>
<organism evidence="4 5">
    <name type="scientific">Pseudodesulfovibrio indicus</name>
    <dbReference type="NCBI Taxonomy" id="1716143"/>
    <lineage>
        <taxon>Bacteria</taxon>
        <taxon>Pseudomonadati</taxon>
        <taxon>Thermodesulfobacteriota</taxon>
        <taxon>Desulfovibrionia</taxon>
        <taxon>Desulfovibrionales</taxon>
        <taxon>Desulfovibrionaceae</taxon>
    </lineage>
</organism>
<evidence type="ECO:0000313" key="5">
    <source>
        <dbReference type="Proteomes" id="UP000295506"/>
    </source>
</evidence>
<proteinExistence type="predicted"/>
<feature type="compositionally biased region" description="Polar residues" evidence="1">
    <location>
        <begin position="322"/>
        <end position="333"/>
    </location>
</feature>
<accession>A0AA94PR17</accession>
<name>A0AA94PR17_9BACT</name>
<dbReference type="InterPro" id="IPR036365">
    <property type="entry name" value="PGBD-like_sf"/>
</dbReference>
<dbReference type="InterPro" id="IPR002477">
    <property type="entry name" value="Peptidoglycan-bd-like"/>
</dbReference>
<dbReference type="CDD" id="cd00143">
    <property type="entry name" value="PP2Cc"/>
    <property type="match status" value="1"/>
</dbReference>
<feature type="domain" description="PPM-type phosphatase" evidence="3">
    <location>
        <begin position="7"/>
        <end position="257"/>
    </location>
</feature>
<dbReference type="Pfam" id="PF01471">
    <property type="entry name" value="PG_binding_1"/>
    <property type="match status" value="1"/>
</dbReference>
<dbReference type="PANTHER" id="PTHR13832:SF860">
    <property type="entry name" value="PROTEIN PHOSPHATASE PHPP"/>
    <property type="match status" value="1"/>
</dbReference>
<dbReference type="InterPro" id="IPR036457">
    <property type="entry name" value="PPM-type-like_dom_sf"/>
</dbReference>
<dbReference type="Gene3D" id="1.10.101.10">
    <property type="entry name" value="PGBD-like superfamily/PGBD"/>
    <property type="match status" value="1"/>
</dbReference>
<feature type="transmembrane region" description="Helical" evidence="2">
    <location>
        <begin position="280"/>
        <end position="303"/>
    </location>
</feature>
<sequence>MIDWRLDFGCHQDQGSRGEQQDFFGISNPDMDEVMSDRGVVAVVADGMGGHEGGAQASYLAVQSFMKAYAAKRYTQTIPEALNEALLTANRQVYKENCRLGEDSDMGTTLLATVIQGMNLYWVSAGDSRLYFVRNGRIEAVNKEHSYGAELDEKVRNGQLTIDQVQLESGRRHMLTSYLGLKVVPKINASVEAFDLDPGDKILLCSDGLYNALAPHEIQAELESDGPTQDKCERLIQRALDKNRPRQDNITAVVLELAQDPIVYAMPEQAAPKAARSWKYWTLVALLALLGVAVGYLGFGMLFGGDDPVQAPPPAAEEKTDSATQAEGSSVSGETGAAPGEQQTTTPEGDESKDTTKDATKEDSSSLVEPSRSEMKRYQQVFKSQGFYLGAVDGVDGSQTRKALKAYQEKNGLEDTGEFDATTVVQLERDSRLAERQAAQAKAETEKQAELERERAEAEKQAELERERAEAERQAELERERAEAERQAELERERANKAEGALQGAADDTTQDGAADTTAASEQSLMKTATKVRLGGGAGVE</sequence>
<protein>
    <submittedName>
        <fullName evidence="4">Serine/threonine protein phosphatase PrpC</fullName>
    </submittedName>
</protein>
<dbReference type="Gene3D" id="3.60.40.10">
    <property type="entry name" value="PPM-type phosphatase domain"/>
    <property type="match status" value="1"/>
</dbReference>
<feature type="compositionally biased region" description="Low complexity" evidence="1">
    <location>
        <begin position="503"/>
        <end position="520"/>
    </location>
</feature>
<feature type="compositionally biased region" description="Basic and acidic residues" evidence="1">
    <location>
        <begin position="443"/>
        <end position="497"/>
    </location>
</feature>
<feature type="compositionally biased region" description="Basic and acidic residues" evidence="1">
    <location>
        <begin position="350"/>
        <end position="364"/>
    </location>
</feature>
<keyword evidence="2" id="KW-0812">Transmembrane</keyword>
<keyword evidence="2" id="KW-0472">Membrane</keyword>
<comment type="caution">
    <text evidence="4">The sequence shown here is derived from an EMBL/GenBank/DDBJ whole genome shotgun (WGS) entry which is preliminary data.</text>
</comment>
<evidence type="ECO:0000256" key="1">
    <source>
        <dbReference type="SAM" id="MobiDB-lite"/>
    </source>
</evidence>
<dbReference type="RefSeq" id="WP_133987038.1">
    <property type="nucleotide sequence ID" value="NZ_SOBK01000001.1"/>
</dbReference>
<evidence type="ECO:0000256" key="2">
    <source>
        <dbReference type="SAM" id="Phobius"/>
    </source>
</evidence>
<dbReference type="Proteomes" id="UP000295506">
    <property type="component" value="Unassembled WGS sequence"/>
</dbReference>
<dbReference type="InterPro" id="IPR001932">
    <property type="entry name" value="PPM-type_phosphatase-like_dom"/>
</dbReference>
<feature type="region of interest" description="Disordered" evidence="1">
    <location>
        <begin position="435"/>
        <end position="541"/>
    </location>
</feature>
<dbReference type="SMART" id="SM00331">
    <property type="entry name" value="PP2C_SIG"/>
    <property type="match status" value="1"/>
</dbReference>
<dbReference type="PANTHER" id="PTHR13832">
    <property type="entry name" value="PROTEIN PHOSPHATASE 2C"/>
    <property type="match status" value="1"/>
</dbReference>
<evidence type="ECO:0000313" key="4">
    <source>
        <dbReference type="EMBL" id="TDT91905.1"/>
    </source>
</evidence>
<dbReference type="PROSITE" id="PS51746">
    <property type="entry name" value="PPM_2"/>
    <property type="match status" value="1"/>
</dbReference>